<evidence type="ECO:0000313" key="1">
    <source>
        <dbReference type="EMBL" id="GAA3937836.1"/>
    </source>
</evidence>
<dbReference type="Proteomes" id="UP001501565">
    <property type="component" value="Unassembled WGS sequence"/>
</dbReference>
<gene>
    <name evidence="1" type="ORF">GCM10022277_37690</name>
</gene>
<name>A0ABP7N5S1_9GAMM</name>
<proteinExistence type="predicted"/>
<dbReference type="RefSeq" id="WP_344800171.1">
    <property type="nucleotide sequence ID" value="NZ_BAABBN010000012.1"/>
</dbReference>
<dbReference type="PROSITE" id="PS51257">
    <property type="entry name" value="PROKAR_LIPOPROTEIN"/>
    <property type="match status" value="1"/>
</dbReference>
<accession>A0ABP7N5S1</accession>
<keyword evidence="2" id="KW-1185">Reference proteome</keyword>
<dbReference type="EMBL" id="BAABBN010000012">
    <property type="protein sequence ID" value="GAA3937836.1"/>
    <property type="molecule type" value="Genomic_DNA"/>
</dbReference>
<sequence>MAEKQAIDHQWIRTILFLIFFSAFLSACSNTYKLTIKSDPPGAKVTDVRQGYLGTTDFEYTAKDSLSTGGKNRESLNLTFSKPGFLEEKRDILNIKNSQTILVTLHSAPTYLYIETIPTGAEIKLHNKNGEQLNFSNTSKITRKSFFANRRYEIPDSAETLWVELEHKGYKPLSKEIKIVPHKENRFAFQLDEVVATLQINSMPNGAEIYERTLGFLGRTPLKLDFKWDKLVRLSQHYDALETSSVNLQLTVKKNNFKEKSFIQEFFLYKRNPATLVELEAL</sequence>
<organism evidence="1 2">
    <name type="scientific">Litoribacillus peritrichatus</name>
    <dbReference type="NCBI Taxonomy" id="718191"/>
    <lineage>
        <taxon>Bacteria</taxon>
        <taxon>Pseudomonadati</taxon>
        <taxon>Pseudomonadota</taxon>
        <taxon>Gammaproteobacteria</taxon>
        <taxon>Oceanospirillales</taxon>
        <taxon>Oceanospirillaceae</taxon>
        <taxon>Litoribacillus</taxon>
    </lineage>
</organism>
<evidence type="ECO:0000313" key="2">
    <source>
        <dbReference type="Proteomes" id="UP001501565"/>
    </source>
</evidence>
<evidence type="ECO:0008006" key="3">
    <source>
        <dbReference type="Google" id="ProtNLM"/>
    </source>
</evidence>
<comment type="caution">
    <text evidence="1">The sequence shown here is derived from an EMBL/GenBank/DDBJ whole genome shotgun (WGS) entry which is preliminary data.</text>
</comment>
<protein>
    <recommendedName>
        <fullName evidence="3">PEGA domain-containing protein</fullName>
    </recommendedName>
</protein>
<reference evidence="2" key="1">
    <citation type="journal article" date="2019" name="Int. J. Syst. Evol. Microbiol.">
        <title>The Global Catalogue of Microorganisms (GCM) 10K type strain sequencing project: providing services to taxonomists for standard genome sequencing and annotation.</title>
        <authorList>
            <consortium name="The Broad Institute Genomics Platform"/>
            <consortium name="The Broad Institute Genome Sequencing Center for Infectious Disease"/>
            <person name="Wu L."/>
            <person name="Ma J."/>
        </authorList>
    </citation>
    <scope>NUCLEOTIDE SEQUENCE [LARGE SCALE GENOMIC DNA]</scope>
    <source>
        <strain evidence="2">JCM 17551</strain>
    </source>
</reference>